<accession>M5DM39</accession>
<dbReference type="KEGG" id="tol:TOL_0486"/>
<proteinExistence type="predicted"/>
<dbReference type="GeneID" id="79175472"/>
<keyword evidence="3" id="KW-1185">Reference proteome</keyword>
<gene>
    <name evidence="2" type="ORF">TOL_0486</name>
</gene>
<dbReference type="AlphaFoldDB" id="M5DM39"/>
<dbReference type="RefSeq" id="WP_015485665.1">
    <property type="nucleotide sequence ID" value="NC_020888.1"/>
</dbReference>
<evidence type="ECO:0000313" key="3">
    <source>
        <dbReference type="Proteomes" id="UP000011866"/>
    </source>
</evidence>
<feature type="region of interest" description="Disordered" evidence="1">
    <location>
        <begin position="1"/>
        <end position="20"/>
    </location>
</feature>
<evidence type="ECO:0000313" key="2">
    <source>
        <dbReference type="EMBL" id="CCU70925.1"/>
    </source>
</evidence>
<organism evidence="2 3">
    <name type="scientific">Thalassolituus oleivorans MIL-1</name>
    <dbReference type="NCBI Taxonomy" id="1298593"/>
    <lineage>
        <taxon>Bacteria</taxon>
        <taxon>Pseudomonadati</taxon>
        <taxon>Pseudomonadota</taxon>
        <taxon>Gammaproteobacteria</taxon>
        <taxon>Oceanospirillales</taxon>
        <taxon>Oceanospirillaceae</taxon>
        <taxon>Thalassolituus</taxon>
    </lineage>
</organism>
<protein>
    <submittedName>
        <fullName evidence="2">Uncharacterized protein</fullName>
    </submittedName>
</protein>
<dbReference type="EMBL" id="HF680312">
    <property type="protein sequence ID" value="CCU70925.1"/>
    <property type="molecule type" value="Genomic_DNA"/>
</dbReference>
<dbReference type="Proteomes" id="UP000011866">
    <property type="component" value="Chromosome"/>
</dbReference>
<reference evidence="2 3" key="1">
    <citation type="journal article" date="2013" name="Genome Announc.">
        <title>Genome Sequence of Thalassolituus oleivorans MIL-1 (DSM 14913T).</title>
        <authorList>
            <person name="Golyshin P.N."/>
            <person name="Werner J."/>
            <person name="Chernikova T.N."/>
            <person name="Tran H."/>
            <person name="Ferrer M."/>
            <person name="Yakimov M.M."/>
            <person name="Teeling H."/>
            <person name="Golyshina O.V."/>
        </authorList>
    </citation>
    <scope>NUCLEOTIDE SEQUENCE [LARGE SCALE GENOMIC DNA]</scope>
    <source>
        <strain evidence="2 3">MIL-1</strain>
    </source>
</reference>
<name>M5DM39_9GAMM</name>
<evidence type="ECO:0000256" key="1">
    <source>
        <dbReference type="SAM" id="MobiDB-lite"/>
    </source>
</evidence>
<dbReference type="HOGENOM" id="CLU_2940291_0_0_6"/>
<sequence length="60" mass="6849">MSEALDKAMQIISTDPLPQDAEQQLEALQEQADKSEQRYFADIWSAYENLSEPKPLPIPE</sequence>